<protein>
    <submittedName>
        <fullName evidence="3">Uncharacterized protein</fullName>
    </submittedName>
</protein>
<feature type="compositionally biased region" description="Pro residues" evidence="2">
    <location>
        <begin position="251"/>
        <end position="264"/>
    </location>
</feature>
<comment type="caution">
    <text evidence="3">The sequence shown here is derived from an EMBL/GenBank/DDBJ whole genome shotgun (WGS) entry which is preliminary data.</text>
</comment>
<gene>
    <name evidence="3" type="ORF">Forpe1208_v009614</name>
</gene>
<dbReference type="AlphaFoldDB" id="A0A8J5P2N2"/>
<evidence type="ECO:0000313" key="4">
    <source>
        <dbReference type="Proteomes" id="UP000694050"/>
    </source>
</evidence>
<organism evidence="3 4">
    <name type="scientific">Fusarium oxysporum f. sp. rapae</name>
    <dbReference type="NCBI Taxonomy" id="485398"/>
    <lineage>
        <taxon>Eukaryota</taxon>
        <taxon>Fungi</taxon>
        <taxon>Dikarya</taxon>
        <taxon>Ascomycota</taxon>
        <taxon>Pezizomycotina</taxon>
        <taxon>Sordariomycetes</taxon>
        <taxon>Hypocreomycetidae</taxon>
        <taxon>Hypocreales</taxon>
        <taxon>Nectriaceae</taxon>
        <taxon>Fusarium</taxon>
        <taxon>Fusarium oxysporum species complex</taxon>
    </lineage>
</organism>
<evidence type="ECO:0000256" key="2">
    <source>
        <dbReference type="SAM" id="MobiDB-lite"/>
    </source>
</evidence>
<feature type="coiled-coil region" evidence="1">
    <location>
        <begin position="295"/>
        <end position="374"/>
    </location>
</feature>
<name>A0A8J5P2N2_FUSOX</name>
<keyword evidence="1" id="KW-0175">Coiled coil</keyword>
<sequence length="435" mass="47682">MLWRTDNWSASFALEANGSPVDEAGSLWSVLCGDATCSCGTDMPDIGIHNTTPAVIGWQRNNALHFLTEPDPTYNNITLTTRFDTTCSFFELSVPIKIKGIRLKDDKAGDNSISTLLLRICPSTVKSLSLTSIATAPEAIRKKLTSPILRLDLGLGRNLDVVVPFNAEEPIVPGRAASGVVLDAIRQFSNATSLSIYVQDSELFNTQLQSISNAFSQGLYKSARSAQHGLVSLYGGRGAKMIHLSAETGQLPPPYTESTSPPPSASTYQQKRPRRDSRDDRDNAISQIWVVLAKMKEREARMEALENENRCLKQGMEELKERLALLEAQKDDDRHVESQTAQNAAELVNVDLELMEIRQDVDELKMKADSVERGDDKTWKSPTAQGKALLSVSRTVCSTASDASIHPITTLLIFNTTVSGCQYIKTSTDTAVLGF</sequence>
<evidence type="ECO:0000313" key="3">
    <source>
        <dbReference type="EMBL" id="KAG7412164.1"/>
    </source>
</evidence>
<evidence type="ECO:0000256" key="1">
    <source>
        <dbReference type="SAM" id="Coils"/>
    </source>
</evidence>
<dbReference type="Proteomes" id="UP000694050">
    <property type="component" value="Unassembled WGS sequence"/>
</dbReference>
<feature type="region of interest" description="Disordered" evidence="2">
    <location>
        <begin position="248"/>
        <end position="280"/>
    </location>
</feature>
<proteinExistence type="predicted"/>
<reference evidence="3" key="1">
    <citation type="submission" date="2021-04" db="EMBL/GenBank/DDBJ databases">
        <title>First draft genome resource for Brassicaceae pathogens Fusarium oxysporum f. sp. raphani and Fusarium oxysporum f. sp. rapae.</title>
        <authorList>
            <person name="Asai S."/>
        </authorList>
    </citation>
    <scope>NUCLEOTIDE SEQUENCE</scope>
    <source>
        <strain evidence="3">Tf1208</strain>
    </source>
</reference>
<accession>A0A8J5P2N2</accession>
<dbReference type="EMBL" id="JAELUQ010000006">
    <property type="protein sequence ID" value="KAG7412164.1"/>
    <property type="molecule type" value="Genomic_DNA"/>
</dbReference>